<dbReference type="InterPro" id="IPR031259">
    <property type="entry name" value="ILBP"/>
</dbReference>
<gene>
    <name evidence="2" type="ORF">DEA37_0007240</name>
</gene>
<accession>A0A5J4NM83</accession>
<dbReference type="PRINTS" id="PR00178">
    <property type="entry name" value="FATTYACIDBP"/>
</dbReference>
<dbReference type="InterPro" id="IPR012674">
    <property type="entry name" value="Calycin"/>
</dbReference>
<dbReference type="PANTHER" id="PTHR11955">
    <property type="entry name" value="FATTY ACID BINDING PROTEIN"/>
    <property type="match status" value="1"/>
</dbReference>
<dbReference type="GO" id="GO:0008289">
    <property type="term" value="F:lipid binding"/>
    <property type="evidence" value="ECO:0007669"/>
    <property type="project" value="UniProtKB-KW"/>
</dbReference>
<comment type="caution">
    <text evidence="2">The sequence shown here is derived from an EMBL/GenBank/DDBJ whole genome shotgun (WGS) entry which is preliminary data.</text>
</comment>
<evidence type="ECO:0000313" key="3">
    <source>
        <dbReference type="Proteomes" id="UP000324629"/>
    </source>
</evidence>
<dbReference type="SUPFAM" id="SSF50814">
    <property type="entry name" value="Lipocalins"/>
    <property type="match status" value="1"/>
</dbReference>
<dbReference type="Proteomes" id="UP000324629">
    <property type="component" value="Unassembled WGS sequence"/>
</dbReference>
<proteinExistence type="inferred from homology"/>
<dbReference type="CDD" id="cd00742">
    <property type="entry name" value="FABP"/>
    <property type="match status" value="1"/>
</dbReference>
<evidence type="ECO:0000313" key="2">
    <source>
        <dbReference type="EMBL" id="KAA3676509.1"/>
    </source>
</evidence>
<dbReference type="AlphaFoldDB" id="A0A5J4NM83"/>
<protein>
    <submittedName>
        <fullName evidence="2">Uncharacterized protein</fullName>
    </submittedName>
</protein>
<reference evidence="2 3" key="1">
    <citation type="journal article" date="2019" name="Gigascience">
        <title>Whole-genome sequence of the oriental lung fluke Paragonimus westermani.</title>
        <authorList>
            <person name="Oey H."/>
            <person name="Zakrzewski M."/>
            <person name="Narain K."/>
            <person name="Devi K.R."/>
            <person name="Agatsuma T."/>
            <person name="Nawaratna S."/>
            <person name="Gobert G.N."/>
            <person name="Jones M.K."/>
            <person name="Ragan M.A."/>
            <person name="McManus D.P."/>
            <person name="Krause L."/>
        </authorList>
    </citation>
    <scope>NUCLEOTIDE SEQUENCE [LARGE SCALE GENOMIC DNA]</scope>
    <source>
        <strain evidence="2 3">IND2009</strain>
    </source>
</reference>
<dbReference type="InterPro" id="IPR000463">
    <property type="entry name" value="Fatty_acid-bd"/>
</dbReference>
<dbReference type="Gene3D" id="2.40.128.20">
    <property type="match status" value="1"/>
</dbReference>
<name>A0A5J4NM83_9TREM</name>
<feature type="non-terminal residue" evidence="2">
    <location>
        <position position="207"/>
    </location>
</feature>
<keyword evidence="3" id="KW-1185">Reference proteome</keyword>
<dbReference type="EMBL" id="QNGE01001946">
    <property type="protein sequence ID" value="KAA3676509.1"/>
    <property type="molecule type" value="Genomic_DNA"/>
</dbReference>
<evidence type="ECO:0000256" key="1">
    <source>
        <dbReference type="ARBA" id="ARBA00008390"/>
    </source>
</evidence>
<sequence length="207" mass="23260">MARFFLSKGKTFNRTNPSNSLSLCATVNDVLQSVPDAAIGIRLGVRRDDGLVVTVDIQRGYIIAESIKLILTTLECATISSVMESQRLTTMSHFVGCWRFIWAENLDELLKTLKVNEGLRKMATVARPRVIIRMVSVRELEVASITDCNTVVEQAKFDEEFTEFTADGRVVTSTFTKESESKMTKVQRHADLNTIVQYEVQGDELMT</sequence>
<comment type="similarity">
    <text evidence="1">Belongs to the calycin superfamily. Fatty-acid binding protein (FABP) family.</text>
</comment>
<organism evidence="2 3">
    <name type="scientific">Paragonimus westermani</name>
    <dbReference type="NCBI Taxonomy" id="34504"/>
    <lineage>
        <taxon>Eukaryota</taxon>
        <taxon>Metazoa</taxon>
        <taxon>Spiralia</taxon>
        <taxon>Lophotrochozoa</taxon>
        <taxon>Platyhelminthes</taxon>
        <taxon>Trematoda</taxon>
        <taxon>Digenea</taxon>
        <taxon>Plagiorchiida</taxon>
        <taxon>Troglotremata</taxon>
        <taxon>Troglotrematidae</taxon>
        <taxon>Paragonimus</taxon>
    </lineage>
</organism>